<dbReference type="AlphaFoldDB" id="A0A9N8WCX4"/>
<evidence type="ECO:0000313" key="1">
    <source>
        <dbReference type="EMBL" id="CAG8478689.1"/>
    </source>
</evidence>
<name>A0A9N8WCX4_9GLOM</name>
<comment type="caution">
    <text evidence="1">The sequence shown here is derived from an EMBL/GenBank/DDBJ whole genome shotgun (WGS) entry which is preliminary data.</text>
</comment>
<reference evidence="1" key="1">
    <citation type="submission" date="2021-06" db="EMBL/GenBank/DDBJ databases">
        <authorList>
            <person name="Kallberg Y."/>
            <person name="Tangrot J."/>
            <person name="Rosling A."/>
        </authorList>
    </citation>
    <scope>NUCLEOTIDE SEQUENCE</scope>
    <source>
        <strain evidence="1">FL966</strain>
    </source>
</reference>
<sequence length="193" mass="22365">MTGYNLFIAWLKQKDRTPFKVKSVYNCYTALAFYLKEHSVIGSGVCLWDKYYFPKTLKCFYKKICLLQIDEYGDTNLSDALTSNEITTCLNYNYLLVTNNEGGNTSNLQYHNVKSRADASDTSEDELMTFSGYRSYEGIRSYSKPTDDQQLNSVASLILFAKIEEDLEEFYNYSGEFYIIYKLEEDNSNTDKV</sequence>
<evidence type="ECO:0000313" key="2">
    <source>
        <dbReference type="Proteomes" id="UP000789759"/>
    </source>
</evidence>
<proteinExistence type="predicted"/>
<accession>A0A9N8WCX4</accession>
<dbReference type="Proteomes" id="UP000789759">
    <property type="component" value="Unassembled WGS sequence"/>
</dbReference>
<dbReference type="EMBL" id="CAJVQA010000517">
    <property type="protein sequence ID" value="CAG8478689.1"/>
    <property type="molecule type" value="Genomic_DNA"/>
</dbReference>
<dbReference type="OrthoDB" id="10438546at2759"/>
<organism evidence="1 2">
    <name type="scientific">Cetraspora pellucida</name>
    <dbReference type="NCBI Taxonomy" id="1433469"/>
    <lineage>
        <taxon>Eukaryota</taxon>
        <taxon>Fungi</taxon>
        <taxon>Fungi incertae sedis</taxon>
        <taxon>Mucoromycota</taxon>
        <taxon>Glomeromycotina</taxon>
        <taxon>Glomeromycetes</taxon>
        <taxon>Diversisporales</taxon>
        <taxon>Gigasporaceae</taxon>
        <taxon>Cetraspora</taxon>
    </lineage>
</organism>
<keyword evidence="2" id="KW-1185">Reference proteome</keyword>
<protein>
    <submittedName>
        <fullName evidence="1">6514_t:CDS:1</fullName>
    </submittedName>
</protein>
<gene>
    <name evidence="1" type="ORF">CPELLU_LOCUS1415</name>
</gene>